<organism evidence="2 3">
    <name type="scientific">Pallidibacillus thermolactis</name>
    <dbReference type="NCBI Taxonomy" id="251051"/>
    <lineage>
        <taxon>Bacteria</taxon>
        <taxon>Bacillati</taxon>
        <taxon>Bacillota</taxon>
        <taxon>Bacilli</taxon>
        <taxon>Bacillales</taxon>
        <taxon>Bacillaceae</taxon>
        <taxon>Pallidibacillus</taxon>
    </lineage>
</organism>
<sequence>MRKNRKLSFEELVRENKLEILKNEEELDKIERKIEERQLKKVE</sequence>
<feature type="coiled-coil region" evidence="1">
    <location>
        <begin position="13"/>
        <end position="40"/>
    </location>
</feature>
<dbReference type="Proteomes" id="UP001208656">
    <property type="component" value="Unassembled WGS sequence"/>
</dbReference>
<evidence type="ECO:0000313" key="3">
    <source>
        <dbReference type="Proteomes" id="UP001208656"/>
    </source>
</evidence>
<evidence type="ECO:0000256" key="1">
    <source>
        <dbReference type="SAM" id="Coils"/>
    </source>
</evidence>
<comment type="caution">
    <text evidence="2">The sequence shown here is derived from an EMBL/GenBank/DDBJ whole genome shotgun (WGS) entry which is preliminary data.</text>
</comment>
<evidence type="ECO:0000313" key="2">
    <source>
        <dbReference type="EMBL" id="MCU9593980.1"/>
    </source>
</evidence>
<accession>A0ABT2WE93</accession>
<dbReference type="EMBL" id="JAOUSE010000011">
    <property type="protein sequence ID" value="MCU9593980.1"/>
    <property type="molecule type" value="Genomic_DNA"/>
</dbReference>
<protein>
    <submittedName>
        <fullName evidence="2">FbpB family small basic protein</fullName>
    </submittedName>
</protein>
<dbReference type="Pfam" id="PF13040">
    <property type="entry name" value="Fur_reg_FbpB"/>
    <property type="match status" value="1"/>
</dbReference>
<proteinExistence type="predicted"/>
<keyword evidence="1" id="KW-0175">Coiled coil</keyword>
<gene>
    <name evidence="2" type="ORF">OEV82_05875</name>
</gene>
<reference evidence="2 3" key="1">
    <citation type="submission" date="2022-10" db="EMBL/GenBank/DDBJ databases">
        <title>Description of Fervidibacillus gen. nov. in the family Fervidibacillaceae fam. nov. with two species, Fervidibacillus albus sp. nov., and Fervidibacillus halotolerans sp. nov., isolated from tidal flat sediments.</title>
        <authorList>
            <person name="Kwon K.K."/>
            <person name="Yang S.-H."/>
        </authorList>
    </citation>
    <scope>NUCLEOTIDE SEQUENCE [LARGE SCALE GENOMIC DNA]</scope>
    <source>
        <strain evidence="2 3">DSM 23332</strain>
    </source>
</reference>
<dbReference type="InterPro" id="IPR025004">
    <property type="entry name" value="SenN/SenS"/>
</dbReference>
<name>A0ABT2WE93_9BACI</name>
<keyword evidence="3" id="KW-1185">Reference proteome</keyword>
<dbReference type="RefSeq" id="WP_173662381.1">
    <property type="nucleotide sequence ID" value="NZ_JAOUSE010000011.1"/>
</dbReference>